<dbReference type="AlphaFoldDB" id="A0AAQ3K715"/>
<dbReference type="Proteomes" id="UP001327560">
    <property type="component" value="Chromosome 3"/>
</dbReference>
<sequence length="110" mass="13162">MLTRIILSMNSLLWHGLYRHLFFLIKNSTDPKFYVVLQLLLIWISWNSRAMSINLCMHHTVQQISVCIILWILKMPFEVLSKWDISFLGLLGAISLRELFLMFRCWNKTF</sequence>
<evidence type="ECO:0000313" key="2">
    <source>
        <dbReference type="Proteomes" id="UP001327560"/>
    </source>
</evidence>
<gene>
    <name evidence="1" type="ORF">Cni_G10662</name>
</gene>
<accession>A0AAQ3K715</accession>
<dbReference type="EMBL" id="CP136892">
    <property type="protein sequence ID" value="WOL01943.1"/>
    <property type="molecule type" value="Genomic_DNA"/>
</dbReference>
<evidence type="ECO:0000313" key="1">
    <source>
        <dbReference type="EMBL" id="WOL01943.1"/>
    </source>
</evidence>
<reference evidence="1 2" key="1">
    <citation type="submission" date="2023-10" db="EMBL/GenBank/DDBJ databases">
        <title>Chromosome-scale genome assembly provides insights into flower coloration mechanisms of Canna indica.</title>
        <authorList>
            <person name="Li C."/>
        </authorList>
    </citation>
    <scope>NUCLEOTIDE SEQUENCE [LARGE SCALE GENOMIC DNA]</scope>
    <source>
        <tissue evidence="1">Flower</tissue>
    </source>
</reference>
<proteinExistence type="predicted"/>
<keyword evidence="2" id="KW-1185">Reference proteome</keyword>
<protein>
    <submittedName>
        <fullName evidence="1">Uncharacterized protein</fullName>
    </submittedName>
</protein>
<name>A0AAQ3K715_9LILI</name>
<organism evidence="1 2">
    <name type="scientific">Canna indica</name>
    <name type="common">Indian-shot</name>
    <dbReference type="NCBI Taxonomy" id="4628"/>
    <lineage>
        <taxon>Eukaryota</taxon>
        <taxon>Viridiplantae</taxon>
        <taxon>Streptophyta</taxon>
        <taxon>Embryophyta</taxon>
        <taxon>Tracheophyta</taxon>
        <taxon>Spermatophyta</taxon>
        <taxon>Magnoliopsida</taxon>
        <taxon>Liliopsida</taxon>
        <taxon>Zingiberales</taxon>
        <taxon>Cannaceae</taxon>
        <taxon>Canna</taxon>
    </lineage>
</organism>